<feature type="domain" description="Pro-opiomelanocortin/corticotropin ACTH central region" evidence="10">
    <location>
        <begin position="80"/>
        <end position="117"/>
    </location>
</feature>
<evidence type="ECO:0000313" key="12">
    <source>
        <dbReference type="Proteomes" id="UP000265020"/>
    </source>
</evidence>
<dbReference type="InterPro" id="IPR001941">
    <property type="entry name" value="PMOC"/>
</dbReference>
<dbReference type="PRINTS" id="PR00383">
    <property type="entry name" value="MELANOCORTIN"/>
</dbReference>
<dbReference type="PANTHER" id="PTHR11416:SF7">
    <property type="entry name" value="PRO-OPIOMELANOCORTIN"/>
    <property type="match status" value="1"/>
</dbReference>
<dbReference type="Proteomes" id="UP000265020">
    <property type="component" value="Unassembled WGS sequence"/>
</dbReference>
<evidence type="ECO:0000256" key="2">
    <source>
        <dbReference type="ARBA" id="ARBA00004613"/>
    </source>
</evidence>
<feature type="region of interest" description="Disordered" evidence="8">
    <location>
        <begin position="158"/>
        <end position="189"/>
    </location>
</feature>
<evidence type="ECO:0000256" key="9">
    <source>
        <dbReference type="SAM" id="SignalP"/>
    </source>
</evidence>
<evidence type="ECO:0000313" key="11">
    <source>
        <dbReference type="Ensembl" id="ENSCVAP00000001388.1"/>
    </source>
</evidence>
<evidence type="ECO:0000256" key="3">
    <source>
        <dbReference type="ARBA" id="ARBA00005832"/>
    </source>
</evidence>
<dbReference type="Pfam" id="PF08384">
    <property type="entry name" value="NPP"/>
    <property type="match status" value="1"/>
</dbReference>
<feature type="domain" description="Pro-opiomelanocortin/corticotropin ACTH central region" evidence="10">
    <location>
        <begin position="146"/>
        <end position="183"/>
    </location>
</feature>
<comment type="subcellular location">
    <subcellularLocation>
        <location evidence="2">Secreted</location>
    </subcellularLocation>
</comment>
<dbReference type="InterPro" id="IPR013531">
    <property type="entry name" value="Mcrtin_ACTH_cent"/>
</dbReference>
<comment type="function">
    <text evidence="1">Stimulates the adrenal glands to release cortisol.</text>
</comment>
<dbReference type="GO" id="GO:0007218">
    <property type="term" value="P:neuropeptide signaling pathway"/>
    <property type="evidence" value="ECO:0007669"/>
    <property type="project" value="TreeGrafter"/>
</dbReference>
<dbReference type="InterPro" id="IPR050878">
    <property type="entry name" value="POMC-derived_peptides"/>
</dbReference>
<reference evidence="11" key="1">
    <citation type="submission" date="2025-08" db="UniProtKB">
        <authorList>
            <consortium name="Ensembl"/>
        </authorList>
    </citation>
    <scope>IDENTIFICATION</scope>
</reference>
<keyword evidence="7 9" id="KW-0732">Signal</keyword>
<dbReference type="GO" id="GO:0005576">
    <property type="term" value="C:extracellular region"/>
    <property type="evidence" value="ECO:0007669"/>
    <property type="project" value="UniProtKB-SubCell"/>
</dbReference>
<evidence type="ECO:0000256" key="8">
    <source>
        <dbReference type="SAM" id="MobiDB-lite"/>
    </source>
</evidence>
<name>A0A3Q2C9G8_CYPVA</name>
<proteinExistence type="inferred from homology"/>
<keyword evidence="12" id="KW-1185">Reference proteome</keyword>
<evidence type="ECO:0000256" key="6">
    <source>
        <dbReference type="ARBA" id="ARBA00022702"/>
    </source>
</evidence>
<evidence type="ECO:0000256" key="1">
    <source>
        <dbReference type="ARBA" id="ARBA00002965"/>
    </source>
</evidence>
<dbReference type="Ensembl" id="ENSCVAT00000013500.1">
    <property type="protein sequence ID" value="ENSCVAP00000001388.1"/>
    <property type="gene ID" value="ENSCVAG00000002365.1"/>
</dbReference>
<keyword evidence="6" id="KW-0372">Hormone</keyword>
<dbReference type="InterPro" id="IPR013593">
    <property type="entry name" value="Melanocortin_N"/>
</dbReference>
<keyword evidence="4" id="KW-0964">Secreted</keyword>
<dbReference type="AlphaFoldDB" id="A0A3Q2C9G8"/>
<organism evidence="11 12">
    <name type="scientific">Cyprinodon variegatus</name>
    <name type="common">Sheepshead minnow</name>
    <dbReference type="NCBI Taxonomy" id="28743"/>
    <lineage>
        <taxon>Eukaryota</taxon>
        <taxon>Metazoa</taxon>
        <taxon>Chordata</taxon>
        <taxon>Craniata</taxon>
        <taxon>Vertebrata</taxon>
        <taxon>Euteleostomi</taxon>
        <taxon>Actinopterygii</taxon>
        <taxon>Neopterygii</taxon>
        <taxon>Teleostei</taxon>
        <taxon>Neoteleostei</taxon>
        <taxon>Acanthomorphata</taxon>
        <taxon>Ovalentaria</taxon>
        <taxon>Atherinomorphae</taxon>
        <taxon>Cyprinodontiformes</taxon>
        <taxon>Cyprinodontidae</taxon>
        <taxon>Cyprinodon</taxon>
    </lineage>
</organism>
<keyword evidence="5" id="KW-0165">Cleavage on pair of basic residues</keyword>
<evidence type="ECO:0000256" key="4">
    <source>
        <dbReference type="ARBA" id="ARBA00022525"/>
    </source>
</evidence>
<dbReference type="SMART" id="SM01363">
    <property type="entry name" value="ACTH_domain"/>
    <property type="match status" value="2"/>
</dbReference>
<evidence type="ECO:0000256" key="7">
    <source>
        <dbReference type="ARBA" id="ARBA00022729"/>
    </source>
</evidence>
<feature type="chain" id="PRO_5018637806" description="Pro-opiomelanocortin/corticotropin ACTH central region domain-containing protein" evidence="9">
    <location>
        <begin position="19"/>
        <end position="189"/>
    </location>
</feature>
<sequence>MRLLLPLVVMVMVSVARAALGRCWERPSCQELNSENNTMVNMTLQIWFSETQWLVYPQPSLSVSLSPSPSPPSSSQTKASYSMKHFRWGNPLRRKRRPLKIYTGKSVDGITVFPGELGRLELSREQAAAEDEELSKERHDNKDILYKMKHFRWSSPAADKRYGEPLNHQQHNDDVTDSTADHPGAPGSG</sequence>
<protein>
    <recommendedName>
        <fullName evidence="10">Pro-opiomelanocortin/corticotropin ACTH central region domain-containing protein</fullName>
    </recommendedName>
</protein>
<evidence type="ECO:0000259" key="10">
    <source>
        <dbReference type="SMART" id="SM01363"/>
    </source>
</evidence>
<dbReference type="STRING" id="28743.ENSCVAP00000001388"/>
<feature type="signal peptide" evidence="9">
    <location>
        <begin position="1"/>
        <end position="18"/>
    </location>
</feature>
<dbReference type="Pfam" id="PF00976">
    <property type="entry name" value="ACTH_domain"/>
    <property type="match status" value="2"/>
</dbReference>
<comment type="similarity">
    <text evidence="3">Belongs to the POMC family.</text>
</comment>
<accession>A0A3Q2C9G8</accession>
<dbReference type="GO" id="GO:0005184">
    <property type="term" value="F:neuropeptide hormone activity"/>
    <property type="evidence" value="ECO:0007669"/>
    <property type="project" value="TreeGrafter"/>
</dbReference>
<reference evidence="11" key="2">
    <citation type="submission" date="2025-09" db="UniProtKB">
        <authorList>
            <consortium name="Ensembl"/>
        </authorList>
    </citation>
    <scope>IDENTIFICATION</scope>
</reference>
<dbReference type="PANTHER" id="PTHR11416">
    <property type="entry name" value="PRO-OPIOMELANOCORTIN"/>
    <property type="match status" value="1"/>
</dbReference>
<evidence type="ECO:0000256" key="5">
    <source>
        <dbReference type="ARBA" id="ARBA00022685"/>
    </source>
</evidence>